<gene>
    <name evidence="1" type="ORF">AFUS01_LOCUS31195</name>
</gene>
<organism evidence="1 2">
    <name type="scientific">Allacma fusca</name>
    <dbReference type="NCBI Taxonomy" id="39272"/>
    <lineage>
        <taxon>Eukaryota</taxon>
        <taxon>Metazoa</taxon>
        <taxon>Ecdysozoa</taxon>
        <taxon>Arthropoda</taxon>
        <taxon>Hexapoda</taxon>
        <taxon>Collembola</taxon>
        <taxon>Symphypleona</taxon>
        <taxon>Sminthuridae</taxon>
        <taxon>Allacma</taxon>
    </lineage>
</organism>
<evidence type="ECO:0000313" key="2">
    <source>
        <dbReference type="Proteomes" id="UP000708208"/>
    </source>
</evidence>
<dbReference type="AlphaFoldDB" id="A0A8J2KX11"/>
<feature type="non-terminal residue" evidence="1">
    <location>
        <position position="90"/>
    </location>
</feature>
<sequence>ALEMTDNISLIQDNRRVLMIGNDDEDGRFQREDSDFSTAYETEIQSVECRRIEYFFAGPIIWSLKFSNHSELVLPNDDKEYGMEFRGMPG</sequence>
<keyword evidence="2" id="KW-1185">Reference proteome</keyword>
<evidence type="ECO:0000313" key="1">
    <source>
        <dbReference type="EMBL" id="CAG7820824.1"/>
    </source>
</evidence>
<name>A0A8J2KX11_9HEXA</name>
<comment type="caution">
    <text evidence="1">The sequence shown here is derived from an EMBL/GenBank/DDBJ whole genome shotgun (WGS) entry which is preliminary data.</text>
</comment>
<protein>
    <submittedName>
        <fullName evidence="1">Uncharacterized protein</fullName>
    </submittedName>
</protein>
<dbReference type="EMBL" id="CAJVCH010491136">
    <property type="protein sequence ID" value="CAG7820824.1"/>
    <property type="molecule type" value="Genomic_DNA"/>
</dbReference>
<proteinExistence type="predicted"/>
<reference evidence="1" key="1">
    <citation type="submission" date="2021-06" db="EMBL/GenBank/DDBJ databases">
        <authorList>
            <person name="Hodson N. C."/>
            <person name="Mongue J. A."/>
            <person name="Jaron S. K."/>
        </authorList>
    </citation>
    <scope>NUCLEOTIDE SEQUENCE</scope>
</reference>
<feature type="non-terminal residue" evidence="1">
    <location>
        <position position="1"/>
    </location>
</feature>
<dbReference type="Proteomes" id="UP000708208">
    <property type="component" value="Unassembled WGS sequence"/>
</dbReference>
<accession>A0A8J2KX11</accession>